<evidence type="ECO:0000313" key="2">
    <source>
        <dbReference type="Proteomes" id="UP001374535"/>
    </source>
</evidence>
<proteinExistence type="predicted"/>
<keyword evidence="2" id="KW-1185">Reference proteome</keyword>
<dbReference type="Proteomes" id="UP001374535">
    <property type="component" value="Chromosome 5"/>
</dbReference>
<dbReference type="EMBL" id="CP144696">
    <property type="protein sequence ID" value="WVZ11742.1"/>
    <property type="molecule type" value="Genomic_DNA"/>
</dbReference>
<reference evidence="1 2" key="1">
    <citation type="journal article" date="2023" name="Life. Sci Alliance">
        <title>Evolutionary insights into 3D genome organization and epigenetic landscape of Vigna mungo.</title>
        <authorList>
            <person name="Junaid A."/>
            <person name="Singh B."/>
            <person name="Bhatia S."/>
        </authorList>
    </citation>
    <scope>NUCLEOTIDE SEQUENCE [LARGE SCALE GENOMIC DNA]</scope>
    <source>
        <strain evidence="1">Urdbean</strain>
    </source>
</reference>
<organism evidence="1 2">
    <name type="scientific">Vigna mungo</name>
    <name type="common">Black gram</name>
    <name type="synonym">Phaseolus mungo</name>
    <dbReference type="NCBI Taxonomy" id="3915"/>
    <lineage>
        <taxon>Eukaryota</taxon>
        <taxon>Viridiplantae</taxon>
        <taxon>Streptophyta</taxon>
        <taxon>Embryophyta</taxon>
        <taxon>Tracheophyta</taxon>
        <taxon>Spermatophyta</taxon>
        <taxon>Magnoliopsida</taxon>
        <taxon>eudicotyledons</taxon>
        <taxon>Gunneridae</taxon>
        <taxon>Pentapetalae</taxon>
        <taxon>rosids</taxon>
        <taxon>fabids</taxon>
        <taxon>Fabales</taxon>
        <taxon>Fabaceae</taxon>
        <taxon>Papilionoideae</taxon>
        <taxon>50 kb inversion clade</taxon>
        <taxon>NPAAA clade</taxon>
        <taxon>indigoferoid/millettioid clade</taxon>
        <taxon>Phaseoleae</taxon>
        <taxon>Vigna</taxon>
    </lineage>
</organism>
<evidence type="ECO:0000313" key="1">
    <source>
        <dbReference type="EMBL" id="WVZ11742.1"/>
    </source>
</evidence>
<name>A0AAQ3NM25_VIGMU</name>
<protein>
    <submittedName>
        <fullName evidence="1">Uncharacterized protein</fullName>
    </submittedName>
</protein>
<dbReference type="AlphaFoldDB" id="A0AAQ3NM25"/>
<sequence>MTLFLEEYKSEHHQQHIPKPYLTQHKHFSLTTSRVINTIILQHQSRLKHTIDFFYKTLYSLLTSDMADYFYRNIKVNIISNIFQSLMLHNTSMHILTTSRVIPQRHNIFLTCTLSITPQSSQFQRITHNIHSHLNRFESV</sequence>
<accession>A0AAQ3NM25</accession>
<gene>
    <name evidence="1" type="ORF">V8G54_016272</name>
</gene>